<keyword evidence="2 10" id="KW-1003">Cell membrane</keyword>
<organism evidence="12 13">
    <name type="scientific">Muricoprocola aceti</name>
    <dbReference type="NCBI Taxonomy" id="2981772"/>
    <lineage>
        <taxon>Bacteria</taxon>
        <taxon>Bacillati</taxon>
        <taxon>Bacillota</taxon>
        <taxon>Clostridia</taxon>
        <taxon>Lachnospirales</taxon>
        <taxon>Lachnospiraceae</taxon>
        <taxon>Muricoprocola</taxon>
    </lineage>
</organism>
<dbReference type="InterPro" id="IPR045585">
    <property type="entry name" value="CdaA_N"/>
</dbReference>
<keyword evidence="3 10" id="KW-0808">Transferase</keyword>
<comment type="subunit">
    <text evidence="10">Probably a homodimer.</text>
</comment>
<name>A0ABT2SK06_9FIRM</name>
<evidence type="ECO:0000313" key="13">
    <source>
        <dbReference type="Proteomes" id="UP001652338"/>
    </source>
</evidence>
<evidence type="ECO:0000256" key="9">
    <source>
        <dbReference type="ARBA" id="ARBA00023136"/>
    </source>
</evidence>
<dbReference type="PANTHER" id="PTHR34185">
    <property type="entry name" value="DIADENYLATE CYCLASE"/>
    <property type="match status" value="1"/>
</dbReference>
<keyword evidence="8 10" id="KW-1133">Transmembrane helix</keyword>
<dbReference type="EC" id="2.7.7.85" evidence="10"/>
<evidence type="ECO:0000256" key="7">
    <source>
        <dbReference type="ARBA" id="ARBA00022840"/>
    </source>
</evidence>
<dbReference type="PROSITE" id="PS51794">
    <property type="entry name" value="DAC"/>
    <property type="match status" value="1"/>
</dbReference>
<feature type="transmembrane region" description="Helical" evidence="10">
    <location>
        <begin position="20"/>
        <end position="44"/>
    </location>
</feature>
<feature type="domain" description="DAC" evidence="11">
    <location>
        <begin position="94"/>
        <end position="260"/>
    </location>
</feature>
<evidence type="ECO:0000256" key="4">
    <source>
        <dbReference type="ARBA" id="ARBA00022692"/>
    </source>
</evidence>
<evidence type="ECO:0000256" key="1">
    <source>
        <dbReference type="ARBA" id="ARBA00000877"/>
    </source>
</evidence>
<dbReference type="Pfam" id="PF19293">
    <property type="entry name" value="CdaA_N"/>
    <property type="match status" value="1"/>
</dbReference>
<dbReference type="GO" id="GO:0106408">
    <property type="term" value="F:diadenylate cyclase activity"/>
    <property type="evidence" value="ECO:0007669"/>
    <property type="project" value="UniProtKB-EC"/>
</dbReference>
<dbReference type="InterPro" id="IPR014046">
    <property type="entry name" value="C-di-AMP_synthase"/>
</dbReference>
<dbReference type="Pfam" id="PF02457">
    <property type="entry name" value="DAC"/>
    <property type="match status" value="1"/>
</dbReference>
<dbReference type="InterPro" id="IPR050338">
    <property type="entry name" value="DisA"/>
</dbReference>
<feature type="transmembrane region" description="Helical" evidence="10">
    <location>
        <begin position="75"/>
        <end position="93"/>
    </location>
</feature>
<evidence type="ECO:0000256" key="5">
    <source>
        <dbReference type="ARBA" id="ARBA00022695"/>
    </source>
</evidence>
<keyword evidence="13" id="KW-1185">Reference proteome</keyword>
<feature type="transmembrane region" description="Helical" evidence="10">
    <location>
        <begin position="51"/>
        <end position="69"/>
    </location>
</feature>
<evidence type="ECO:0000256" key="3">
    <source>
        <dbReference type="ARBA" id="ARBA00022679"/>
    </source>
</evidence>
<evidence type="ECO:0000256" key="10">
    <source>
        <dbReference type="HAMAP-Rule" id="MF_01499"/>
    </source>
</evidence>
<evidence type="ECO:0000256" key="2">
    <source>
        <dbReference type="ARBA" id="ARBA00022475"/>
    </source>
</evidence>
<dbReference type="InterPro" id="IPR036888">
    <property type="entry name" value="DNA_integrity_DisA_N_sf"/>
</dbReference>
<dbReference type="HAMAP" id="MF_01499">
    <property type="entry name" value="DacA"/>
    <property type="match status" value="1"/>
</dbReference>
<keyword evidence="4 10" id="KW-0812">Transmembrane</keyword>
<evidence type="ECO:0000259" key="11">
    <source>
        <dbReference type="PROSITE" id="PS51794"/>
    </source>
</evidence>
<protein>
    <recommendedName>
        <fullName evidence="10">Diadenylate cyclase</fullName>
        <shortName evidence="10">DAC</shortName>
        <ecNumber evidence="10">2.7.7.85</ecNumber>
    </recommendedName>
    <alternativeName>
        <fullName evidence="10">Cyclic-di-AMP synthase</fullName>
        <shortName evidence="10">c-di-AMP synthase</shortName>
    </alternativeName>
</protein>
<keyword evidence="9 10" id="KW-0472">Membrane</keyword>
<dbReference type="InterPro" id="IPR034701">
    <property type="entry name" value="CdaA"/>
</dbReference>
<sequence length="297" mass="33290">MQTIKMWFIQYIPGLYIFRMPVGIIDIIEIILLSFLVYTILVWIKNTRAWTLLKGIIFLGFFVALIYLFHMDTLIFIINKGLNIAIIAAIIIFQPELRKALEILGEKMFLVNIFGSGNEKDVEQRCSDKTVNELVRATVEMAKVKTGALIVLEQNETLEEYERTGIDLDALVSSQLLINIFEHNTPLHDGAVIIKGDKIRSATCYLPLSENLSLSKALGTRHRAGVGISEVTDSVTIIVSEETGKISIAQRGRLRHNVQEEELRTCLVALQNKVPVTKKGIPGVGILRKKGKESDEA</sequence>
<comment type="caution">
    <text evidence="12">The sequence shown here is derived from an EMBL/GenBank/DDBJ whole genome shotgun (WGS) entry which is preliminary data.</text>
</comment>
<accession>A0ABT2SK06</accession>
<dbReference type="RefSeq" id="WP_256296798.1">
    <property type="nucleotide sequence ID" value="NZ_JAOQKE010000004.1"/>
</dbReference>
<proteinExistence type="inferred from homology"/>
<reference evidence="12 13" key="1">
    <citation type="journal article" date="2021" name="ISME Commun">
        <title>Automated analysis of genomic sequences facilitates high-throughput and comprehensive description of bacteria.</title>
        <authorList>
            <person name="Hitch T.C.A."/>
        </authorList>
    </citation>
    <scope>NUCLEOTIDE SEQUENCE [LARGE SCALE GENOMIC DNA]</scope>
    <source>
        <strain evidence="12 13">Sanger_29</strain>
    </source>
</reference>
<evidence type="ECO:0000256" key="6">
    <source>
        <dbReference type="ARBA" id="ARBA00022741"/>
    </source>
</evidence>
<keyword evidence="7 10" id="KW-0067">ATP-binding</keyword>
<comment type="caution">
    <text evidence="10">Lacks conserved residue(s) required for the propagation of feature annotation.</text>
</comment>
<dbReference type="Gene3D" id="3.40.1700.10">
    <property type="entry name" value="DNA integrity scanning protein, DisA, N-terminal domain"/>
    <property type="match status" value="1"/>
</dbReference>
<evidence type="ECO:0000313" key="12">
    <source>
        <dbReference type="EMBL" id="MCU6724786.1"/>
    </source>
</evidence>
<comment type="function">
    <text evidence="10">Catalyzes the condensation of 2 ATP molecules into cyclic di-AMP (c-di-AMP), a second messenger used to regulate differing processes in different bacteria.</text>
</comment>
<dbReference type="NCBIfam" id="TIGR00159">
    <property type="entry name" value="diadenylate cyclase CdaA"/>
    <property type="match status" value="1"/>
</dbReference>
<comment type="catalytic activity">
    <reaction evidence="1 10">
        <text>2 ATP = 3',3'-c-di-AMP + 2 diphosphate</text>
        <dbReference type="Rhea" id="RHEA:35655"/>
        <dbReference type="ChEBI" id="CHEBI:30616"/>
        <dbReference type="ChEBI" id="CHEBI:33019"/>
        <dbReference type="ChEBI" id="CHEBI:71500"/>
        <dbReference type="EC" id="2.7.7.85"/>
    </reaction>
</comment>
<dbReference type="Proteomes" id="UP001652338">
    <property type="component" value="Unassembled WGS sequence"/>
</dbReference>
<gene>
    <name evidence="12" type="primary">cdaA</name>
    <name evidence="10" type="synonym">dacA</name>
    <name evidence="12" type="ORF">OCV47_05375</name>
</gene>
<dbReference type="PANTHER" id="PTHR34185:SF1">
    <property type="entry name" value="DIADENYLATE CYCLASE"/>
    <property type="match status" value="1"/>
</dbReference>
<evidence type="ECO:0000256" key="8">
    <source>
        <dbReference type="ARBA" id="ARBA00022989"/>
    </source>
</evidence>
<comment type="similarity">
    <text evidence="10">Belongs to the adenylate cyclase family. DacA/CdaA subfamily.</text>
</comment>
<dbReference type="SUPFAM" id="SSF143597">
    <property type="entry name" value="YojJ-like"/>
    <property type="match status" value="1"/>
</dbReference>
<keyword evidence="5 10" id="KW-0548">Nucleotidyltransferase</keyword>
<keyword evidence="6 10" id="KW-0547">Nucleotide-binding</keyword>
<dbReference type="EMBL" id="JAOQKE010000004">
    <property type="protein sequence ID" value="MCU6724786.1"/>
    <property type="molecule type" value="Genomic_DNA"/>
</dbReference>
<dbReference type="InterPro" id="IPR003390">
    <property type="entry name" value="DNA_integrity_scan_DisA_N"/>
</dbReference>
<dbReference type="PIRSF" id="PIRSF004793">
    <property type="entry name" value="UCP004793"/>
    <property type="match status" value="1"/>
</dbReference>